<organism evidence="3 4">
    <name type="scientific">Tilletiopsis washingtonensis</name>
    <dbReference type="NCBI Taxonomy" id="58919"/>
    <lineage>
        <taxon>Eukaryota</taxon>
        <taxon>Fungi</taxon>
        <taxon>Dikarya</taxon>
        <taxon>Basidiomycota</taxon>
        <taxon>Ustilaginomycotina</taxon>
        <taxon>Exobasidiomycetes</taxon>
        <taxon>Entylomatales</taxon>
        <taxon>Entylomatales incertae sedis</taxon>
        <taxon>Tilletiopsis</taxon>
    </lineage>
</organism>
<reference evidence="3 4" key="1">
    <citation type="journal article" date="2018" name="Mol. Biol. Evol.">
        <title>Broad Genomic Sampling Reveals a Smut Pathogenic Ancestry of the Fungal Clade Ustilaginomycotina.</title>
        <authorList>
            <person name="Kijpornyongpan T."/>
            <person name="Mondo S.J."/>
            <person name="Barry K."/>
            <person name="Sandor L."/>
            <person name="Lee J."/>
            <person name="Lipzen A."/>
            <person name="Pangilinan J."/>
            <person name="LaButti K."/>
            <person name="Hainaut M."/>
            <person name="Henrissat B."/>
            <person name="Grigoriev I.V."/>
            <person name="Spatafora J.W."/>
            <person name="Aime M.C."/>
        </authorList>
    </citation>
    <scope>NUCLEOTIDE SEQUENCE [LARGE SCALE GENOMIC DNA]</scope>
    <source>
        <strain evidence="3 4">MCA 4186</strain>
    </source>
</reference>
<evidence type="ECO:0000313" key="4">
    <source>
        <dbReference type="Proteomes" id="UP000245946"/>
    </source>
</evidence>
<dbReference type="InterPro" id="IPR000504">
    <property type="entry name" value="RRM_dom"/>
</dbReference>
<dbReference type="SUPFAM" id="SSF54928">
    <property type="entry name" value="RNA-binding domain, RBD"/>
    <property type="match status" value="1"/>
</dbReference>
<dbReference type="PANTHER" id="PTHR48038:SF1">
    <property type="entry name" value="RIBONUCLEOPROTEIN RB97D"/>
    <property type="match status" value="1"/>
</dbReference>
<evidence type="ECO:0000259" key="2">
    <source>
        <dbReference type="PROSITE" id="PS50102"/>
    </source>
</evidence>
<accession>A0A316Z215</accession>
<dbReference type="GO" id="GO:0003723">
    <property type="term" value="F:RNA binding"/>
    <property type="evidence" value="ECO:0007669"/>
    <property type="project" value="UniProtKB-UniRule"/>
</dbReference>
<evidence type="ECO:0000313" key="3">
    <source>
        <dbReference type="EMBL" id="PWN95830.1"/>
    </source>
</evidence>
<dbReference type="EMBL" id="KZ819302">
    <property type="protein sequence ID" value="PWN95830.1"/>
    <property type="molecule type" value="Genomic_DNA"/>
</dbReference>
<dbReference type="Pfam" id="PF00076">
    <property type="entry name" value="RRM_1"/>
    <property type="match status" value="1"/>
</dbReference>
<gene>
    <name evidence="3" type="ORF">FA09DRAFT_288822</name>
</gene>
<evidence type="ECO:0000256" key="1">
    <source>
        <dbReference type="PROSITE-ProRule" id="PRU00176"/>
    </source>
</evidence>
<feature type="domain" description="RRM" evidence="2">
    <location>
        <begin position="89"/>
        <end position="161"/>
    </location>
</feature>
<feature type="domain" description="RRM" evidence="2">
    <location>
        <begin position="1"/>
        <end position="54"/>
    </location>
</feature>
<sequence length="161" mass="17064">MADPLTGISRGFGFVRFSLEDDCKRALVEMQGVVITPSTGVSPGRPLRVCTATPKTRGSTSPTASNTALLSDLQLGEGAAAIATDPNNTTVFVGGLSSLISEETLKTFFIPFGEITYTKIPPGKGCGFVQFVYKADAERALERMQGFPIGGGRIRLSWGRS</sequence>
<keyword evidence="1" id="KW-0694">RNA-binding</keyword>
<dbReference type="GeneID" id="37267483"/>
<dbReference type="PANTHER" id="PTHR48038">
    <property type="entry name" value="RIBONUCLEOPROTEIN RB97D"/>
    <property type="match status" value="1"/>
</dbReference>
<dbReference type="InterPro" id="IPR035979">
    <property type="entry name" value="RBD_domain_sf"/>
</dbReference>
<dbReference type="AlphaFoldDB" id="A0A316Z215"/>
<dbReference type="PROSITE" id="PS50102">
    <property type="entry name" value="RRM"/>
    <property type="match status" value="2"/>
</dbReference>
<dbReference type="Proteomes" id="UP000245946">
    <property type="component" value="Unassembled WGS sequence"/>
</dbReference>
<dbReference type="Gene3D" id="3.30.70.330">
    <property type="match status" value="2"/>
</dbReference>
<keyword evidence="4" id="KW-1185">Reference proteome</keyword>
<dbReference type="STRING" id="58919.A0A316Z215"/>
<dbReference type="SMART" id="SM00360">
    <property type="entry name" value="RRM"/>
    <property type="match status" value="1"/>
</dbReference>
<proteinExistence type="predicted"/>
<dbReference type="RefSeq" id="XP_025596109.1">
    <property type="nucleotide sequence ID" value="XM_025739937.1"/>
</dbReference>
<dbReference type="InterPro" id="IPR012677">
    <property type="entry name" value="Nucleotide-bd_a/b_plait_sf"/>
</dbReference>
<name>A0A316Z215_9BASI</name>
<protein>
    <submittedName>
        <fullName evidence="3">RNA-binding domain-containing protein</fullName>
    </submittedName>
</protein>
<feature type="non-terminal residue" evidence="3">
    <location>
        <position position="161"/>
    </location>
</feature>
<dbReference type="OrthoDB" id="446113at2759"/>